<dbReference type="AlphaFoldDB" id="A0A081AFH4"/>
<comment type="caution">
    <text evidence="1">The sequence shown here is derived from an EMBL/GenBank/DDBJ whole genome shotgun (WGS) entry which is preliminary data.</text>
</comment>
<protein>
    <submittedName>
        <fullName evidence="1">Uncharacterized protein</fullName>
    </submittedName>
</protein>
<name>A0A081AFH4_PHYNI</name>
<dbReference type="Proteomes" id="UP000028582">
    <property type="component" value="Unassembled WGS sequence"/>
</dbReference>
<proteinExistence type="predicted"/>
<evidence type="ECO:0000313" key="1">
    <source>
        <dbReference type="EMBL" id="ETO77635.1"/>
    </source>
</evidence>
<sequence length="63" mass="7462">MELSEEQLEWRARALVNLEDRYRAMCTNAELKRIFAHQVTLVNTMRNLLKQDETLKASFPQLP</sequence>
<evidence type="ECO:0000313" key="2">
    <source>
        <dbReference type="Proteomes" id="UP000028582"/>
    </source>
</evidence>
<gene>
    <name evidence="1" type="ORF">F444_07187</name>
</gene>
<reference evidence="1 2" key="1">
    <citation type="submission" date="2013-11" db="EMBL/GenBank/DDBJ databases">
        <title>The Genome Sequence of Phytophthora parasitica P1976.</title>
        <authorList>
            <consortium name="The Broad Institute Genomics Platform"/>
            <person name="Russ C."/>
            <person name="Tyler B."/>
            <person name="Panabieres F."/>
            <person name="Shan W."/>
            <person name="Tripathy S."/>
            <person name="Grunwald N."/>
            <person name="Machado M."/>
            <person name="Johnson C.S."/>
            <person name="Walker B."/>
            <person name="Young S."/>
            <person name="Zeng Q."/>
            <person name="Gargeya S."/>
            <person name="Fitzgerald M."/>
            <person name="Haas B."/>
            <person name="Abouelleil A."/>
            <person name="Allen A.W."/>
            <person name="Alvarado L."/>
            <person name="Arachchi H.M."/>
            <person name="Berlin A.M."/>
            <person name="Chapman S.B."/>
            <person name="Gainer-Dewar J."/>
            <person name="Goldberg J."/>
            <person name="Griggs A."/>
            <person name="Gujja S."/>
            <person name="Hansen M."/>
            <person name="Howarth C."/>
            <person name="Imamovic A."/>
            <person name="Ireland A."/>
            <person name="Larimer J."/>
            <person name="McCowan C."/>
            <person name="Murphy C."/>
            <person name="Pearson M."/>
            <person name="Poon T.W."/>
            <person name="Priest M."/>
            <person name="Roberts A."/>
            <person name="Saif S."/>
            <person name="Shea T."/>
            <person name="Sisk P."/>
            <person name="Sykes S."/>
            <person name="Wortman J."/>
            <person name="Nusbaum C."/>
            <person name="Birren B."/>
        </authorList>
    </citation>
    <scope>NUCLEOTIDE SEQUENCE [LARGE SCALE GENOMIC DNA]</scope>
    <source>
        <strain evidence="1 2">P1976</strain>
    </source>
</reference>
<dbReference type="EMBL" id="ANJA01001323">
    <property type="protein sequence ID" value="ETO77635.1"/>
    <property type="molecule type" value="Genomic_DNA"/>
</dbReference>
<accession>A0A081AFH4</accession>
<organism evidence="1 2">
    <name type="scientific">Phytophthora nicotianae P1976</name>
    <dbReference type="NCBI Taxonomy" id="1317066"/>
    <lineage>
        <taxon>Eukaryota</taxon>
        <taxon>Sar</taxon>
        <taxon>Stramenopiles</taxon>
        <taxon>Oomycota</taxon>
        <taxon>Peronosporomycetes</taxon>
        <taxon>Peronosporales</taxon>
        <taxon>Peronosporaceae</taxon>
        <taxon>Phytophthora</taxon>
    </lineage>
</organism>